<name>A0A0K1ZGM7_RALSL</name>
<dbReference type="EMBL" id="LN899825">
    <property type="protein sequence ID" value="CUV36392.1"/>
    <property type="molecule type" value="Genomic_DNA"/>
</dbReference>
<dbReference type="PATRIC" id="fig|305.107.peg.4801"/>
<evidence type="ECO:0000313" key="8">
    <source>
        <dbReference type="EMBL" id="UZF14634.1"/>
    </source>
</evidence>
<evidence type="ECO:0000313" key="6">
    <source>
        <dbReference type="EMBL" id="CUV43631.1"/>
    </source>
</evidence>
<dbReference type="GO" id="GO:0016616">
    <property type="term" value="F:oxidoreductase activity, acting on the CH-OH group of donors, NAD or NADP as acceptor"/>
    <property type="evidence" value="ECO:0007669"/>
    <property type="project" value="TreeGrafter"/>
</dbReference>
<evidence type="ECO:0000313" key="1">
    <source>
        <dbReference type="EMBL" id="AYA47821.1"/>
    </source>
</evidence>
<dbReference type="PANTHER" id="PTHR45458">
    <property type="entry name" value="SHORT-CHAIN DEHYDROGENASE/REDUCTASE SDR"/>
    <property type="match status" value="1"/>
</dbReference>
<dbReference type="Pfam" id="PF00106">
    <property type="entry name" value="adh_short"/>
    <property type="match status" value="1"/>
</dbReference>
<dbReference type="EMBL" id="CP085043">
    <property type="protein sequence ID" value="UZF14634.1"/>
    <property type="molecule type" value="Genomic_DNA"/>
</dbReference>
<organism evidence="3">
    <name type="scientific">Ralstonia solanacearum</name>
    <name type="common">Pseudomonas solanacearum</name>
    <dbReference type="NCBI Taxonomy" id="305"/>
    <lineage>
        <taxon>Bacteria</taxon>
        <taxon>Pseudomonadati</taxon>
        <taxon>Pseudomonadota</taxon>
        <taxon>Betaproteobacteria</taxon>
        <taxon>Burkholderiales</taxon>
        <taxon>Burkholderiaceae</taxon>
        <taxon>Ralstonia</taxon>
        <taxon>Ralstonia solanacearum species complex</taxon>
    </lineage>
</organism>
<dbReference type="PANTHER" id="PTHR45458:SF1">
    <property type="entry name" value="SHORT CHAIN DEHYDROGENASE"/>
    <property type="match status" value="1"/>
</dbReference>
<dbReference type="InterPro" id="IPR036291">
    <property type="entry name" value="NAD(P)-bd_dom_sf"/>
</dbReference>
<accession>A0A0K1ZGM7</accession>
<dbReference type="EMBL" id="LN899827">
    <property type="protein sequence ID" value="CUV43631.1"/>
    <property type="molecule type" value="Genomic_DNA"/>
</dbReference>
<dbReference type="NCBIfam" id="NF005403">
    <property type="entry name" value="PRK06953.1"/>
    <property type="match status" value="1"/>
</dbReference>
<dbReference type="EMBL" id="LN899826">
    <property type="protein sequence ID" value="CUV40392.1"/>
    <property type="molecule type" value="Genomic_DNA"/>
</dbReference>
<proteinExistence type="predicted"/>
<dbReference type="EMBL" id="CP025741">
    <property type="protein sequence ID" value="AYA47821.1"/>
    <property type="molecule type" value="Genomic_DNA"/>
</dbReference>
<dbReference type="Proteomes" id="UP000262427">
    <property type="component" value="Chromosome CM"/>
</dbReference>
<reference evidence="3" key="1">
    <citation type="submission" date="2015-10" db="EMBL/GenBank/DDBJ databases">
        <authorList>
            <person name="Gilbert D.G."/>
        </authorList>
    </citation>
    <scope>NUCLEOTIDE SEQUENCE</scope>
    <source>
        <strain evidence="3">Phyl III-seqv23</strain>
    </source>
</reference>
<evidence type="ECO:0000313" key="4">
    <source>
        <dbReference type="EMBL" id="CUV36392.1"/>
    </source>
</evidence>
<evidence type="ECO:0000313" key="2">
    <source>
        <dbReference type="EMBL" id="CUV25839.1"/>
    </source>
</evidence>
<reference evidence="9" key="3">
    <citation type="submission" date="2018-01" db="EMBL/GenBank/DDBJ databases">
        <title>Raltonia solanacearum P824 infects blueberry.</title>
        <authorList>
            <person name="Bocsanczy A.M."/>
            <person name="Norman D.J."/>
        </authorList>
    </citation>
    <scope>NUCLEOTIDE SEQUENCE [LARGE SCALE GENOMIC DNA]</scope>
    <source>
        <strain evidence="9">P824</strain>
    </source>
</reference>
<dbReference type="PRINTS" id="PR00081">
    <property type="entry name" value="GDHRDH"/>
</dbReference>
<dbReference type="CDD" id="cd05325">
    <property type="entry name" value="carb_red_sniffer_like_SDR_c"/>
    <property type="match status" value="1"/>
</dbReference>
<dbReference type="AlphaFoldDB" id="A0A0K1ZGM7"/>
<sequence>MTNASSRSRTALVLGASRGIGLETVRQYLADGWRVIATVRTQDAAQALQALGAETHVLDLTDANAIAGLIWKLDGEALDVAIYVAGIYGPRTQRAEPVSRADFDAVMQTNVWGPMSALPTVLPMVEAGRNGAGEPGGVLAVVSSRMGSIGGMESNGGWLYRASKAAVNAALRALSFDARNAICLTFHPGWVRTDMGGAGAAITPAESVAGMRRVIAAATRGDNGAFRNYDGSGIQW</sequence>
<dbReference type="Gene3D" id="3.40.50.720">
    <property type="entry name" value="NAD(P)-binding Rossmann-like Domain"/>
    <property type="match status" value="1"/>
</dbReference>
<reference evidence="8" key="4">
    <citation type="submission" date="2021-10" db="EMBL/GenBank/DDBJ databases">
        <title>Complete genome sequences of five Ralstonia solancearum strains isolated from sunflower.</title>
        <authorList>
            <person name="She X."/>
            <person name="He Z."/>
        </authorList>
    </citation>
    <scope>NUCLEOTIDE SEQUENCE</scope>
    <source>
        <strain evidence="8">RS638</strain>
    </source>
</reference>
<protein>
    <submittedName>
        <fullName evidence="3">Dehydrogenases with different specificities (Short-chain alcohol dehydrogenases-like protein)</fullName>
    </submittedName>
    <submittedName>
        <fullName evidence="8">SDR family oxidoreductase</fullName>
    </submittedName>
    <submittedName>
        <fullName evidence="1">Short chain dehydrogenase</fullName>
    </submittedName>
</protein>
<dbReference type="EMBL" id="LN899820">
    <property type="protein sequence ID" value="CUV54635.1"/>
    <property type="molecule type" value="Genomic_DNA"/>
</dbReference>
<evidence type="ECO:0000313" key="9">
    <source>
        <dbReference type="Proteomes" id="UP000262427"/>
    </source>
</evidence>
<evidence type="ECO:0000313" key="3">
    <source>
        <dbReference type="EMBL" id="CUV32054.1"/>
    </source>
</evidence>
<dbReference type="EMBL" id="LN899824">
    <property type="protein sequence ID" value="CUV32054.1"/>
    <property type="molecule type" value="Genomic_DNA"/>
</dbReference>
<reference evidence="1" key="2">
    <citation type="submission" date="2018-01" db="EMBL/GenBank/DDBJ databases">
        <title>Ralstonia pseudosolanacearum P824 infects blueberry.</title>
        <authorList>
            <person name="Bocsanczy A.M."/>
            <person name="Norman D.J."/>
        </authorList>
    </citation>
    <scope>NUCLEOTIDE SEQUENCE</scope>
    <source>
        <strain evidence="1">P824</strain>
    </source>
</reference>
<gene>
    <name evidence="8" type="ORF">LH706_16775</name>
    <name evidence="1" type="ORF">RSP824_15830</name>
    <name evidence="2" type="ORF">RUN1744_v1_1110010</name>
    <name evidence="3" type="ORF">RUN1985_v1_1500002</name>
    <name evidence="7" type="ORF">RUN215_v1_380038</name>
    <name evidence="4" type="ORF">TD1301_v1_2100008</name>
    <name evidence="5" type="ORF">TF3108_v1_450010</name>
    <name evidence="6" type="ORF">TO10_v1_80028</name>
</gene>
<dbReference type="InterPro" id="IPR052184">
    <property type="entry name" value="SDR_enzymes"/>
</dbReference>
<dbReference type="EMBL" id="LN899823">
    <property type="protein sequence ID" value="CUV25839.1"/>
    <property type="molecule type" value="Genomic_DNA"/>
</dbReference>
<evidence type="ECO:0000313" key="5">
    <source>
        <dbReference type="EMBL" id="CUV40392.1"/>
    </source>
</evidence>
<dbReference type="InterPro" id="IPR002347">
    <property type="entry name" value="SDR_fam"/>
</dbReference>
<dbReference type="SUPFAM" id="SSF51735">
    <property type="entry name" value="NAD(P)-binding Rossmann-fold domains"/>
    <property type="match status" value="1"/>
</dbReference>
<evidence type="ECO:0000313" key="7">
    <source>
        <dbReference type="EMBL" id="CUV54635.1"/>
    </source>
</evidence>